<keyword evidence="4" id="KW-0337">GPI-anchor biosynthesis</keyword>
<comment type="pathway">
    <text evidence="2">Glycolipid biosynthesis; glycosylphosphatidylinositol-anchor biosynthesis.</text>
</comment>
<evidence type="ECO:0000313" key="9">
    <source>
        <dbReference type="EMBL" id="GAC94878.1"/>
    </source>
</evidence>
<dbReference type="GeneID" id="24107744"/>
<evidence type="ECO:0008006" key="11">
    <source>
        <dbReference type="Google" id="ProtNLM"/>
    </source>
</evidence>
<proteinExistence type="inferred from homology"/>
<dbReference type="Proteomes" id="UP000014071">
    <property type="component" value="Unassembled WGS sequence"/>
</dbReference>
<dbReference type="PANTHER" id="PTHR12982:SF0">
    <property type="entry name" value="PHOSPHATIDYLINOSITOL N-ACETYLGLUCOSAMINYLTRANSFERASE SUBUNIT C"/>
    <property type="match status" value="1"/>
</dbReference>
<evidence type="ECO:0000256" key="5">
    <source>
        <dbReference type="ARBA" id="ARBA00022692"/>
    </source>
</evidence>
<feature type="transmembrane region" description="Helical" evidence="8">
    <location>
        <begin position="92"/>
        <end position="110"/>
    </location>
</feature>
<dbReference type="PIRSF" id="PIRSF016104">
    <property type="entry name" value="GPI2"/>
    <property type="match status" value="1"/>
</dbReference>
<dbReference type="GO" id="GO:0000506">
    <property type="term" value="C:glycosylphosphatidylinositol-N-acetylglucosaminyltransferase (GPI-GnT) complex"/>
    <property type="evidence" value="ECO:0007669"/>
    <property type="project" value="TreeGrafter"/>
</dbReference>
<evidence type="ECO:0000256" key="2">
    <source>
        <dbReference type="ARBA" id="ARBA00004687"/>
    </source>
</evidence>
<feature type="transmembrane region" description="Helical" evidence="8">
    <location>
        <begin position="282"/>
        <end position="308"/>
    </location>
</feature>
<evidence type="ECO:0000256" key="7">
    <source>
        <dbReference type="ARBA" id="ARBA00023136"/>
    </source>
</evidence>
<dbReference type="HOGENOM" id="CLU_024002_2_0_1"/>
<feature type="transmembrane region" description="Helical" evidence="8">
    <location>
        <begin position="255"/>
        <end position="276"/>
    </location>
</feature>
<sequence length="331" mass="36590">MTHSARPVEAGTTASAGKEVQFEKVLWRKQPFADNFVPPTFLSDLRTNSQVILPSLTQLMLASLRISTRFLHVILFTLWFVHLHLGTVDAELVLLLGGAAMALYILVHTVVFSTDSTQPKQRDERRGKKVISKIIIAVVLLAVSPVLRTLTESTTSDSIWALSVVLFFLHLTLADYSSSVKPQAQKEASGLSDTLSFNAAMSASVVLASRLNTDSETFTLLALATVLFAPSTRPSSAAAERGAEKKRWEKKRWECIPFVSAYAMTMATAMLFKFIVEKEGESGWVGIVVVWVHLVVAFVSVVCPWWIVRAQSWKMEIKGPWDPAKPVISSK</sequence>
<dbReference type="OrthoDB" id="196709at2759"/>
<keyword evidence="6 8" id="KW-1133">Transmembrane helix</keyword>
<evidence type="ECO:0000256" key="8">
    <source>
        <dbReference type="SAM" id="Phobius"/>
    </source>
</evidence>
<evidence type="ECO:0000256" key="6">
    <source>
        <dbReference type="ARBA" id="ARBA00022989"/>
    </source>
</evidence>
<keyword evidence="7 8" id="KW-0472">Membrane</keyword>
<dbReference type="GO" id="GO:0006506">
    <property type="term" value="P:GPI anchor biosynthetic process"/>
    <property type="evidence" value="ECO:0007669"/>
    <property type="project" value="UniProtKB-UniPathway"/>
</dbReference>
<evidence type="ECO:0000313" key="10">
    <source>
        <dbReference type="Proteomes" id="UP000014071"/>
    </source>
</evidence>
<dbReference type="PANTHER" id="PTHR12982">
    <property type="entry name" value="PHOSPHATIDYLINOSITOL GLYCAN, CLASS C"/>
    <property type="match status" value="1"/>
</dbReference>
<feature type="transmembrane region" description="Helical" evidence="8">
    <location>
        <begin position="159"/>
        <end position="176"/>
    </location>
</feature>
<comment type="similarity">
    <text evidence="3">Belongs to the PIGC family.</text>
</comment>
<reference evidence="10" key="1">
    <citation type="journal article" date="2013" name="Genome Announc.">
        <title>Draft genome sequence of the basidiomycetous yeast-like fungus Pseudozyma hubeiensis SY62, which produces an abundant amount of the biosurfactant mannosylerythritol lipids.</title>
        <authorList>
            <person name="Konishi M."/>
            <person name="Hatada Y."/>
            <person name="Horiuchi J."/>
        </authorList>
    </citation>
    <scope>NUCLEOTIDE SEQUENCE [LARGE SCALE GENOMIC DNA]</scope>
    <source>
        <strain evidence="10">SY62</strain>
    </source>
</reference>
<gene>
    <name evidence="9" type="ORF">PHSY_002451</name>
</gene>
<dbReference type="UniPathway" id="UPA00196"/>
<dbReference type="RefSeq" id="XP_012188465.1">
    <property type="nucleotide sequence ID" value="XM_012333075.1"/>
</dbReference>
<dbReference type="STRING" id="1305764.R9P0W9"/>
<dbReference type="InterPro" id="IPR009450">
    <property type="entry name" value="Plno_GlcNAc_GPI2"/>
</dbReference>
<accession>R9P0W9</accession>
<name>R9P0W9_PSEHS</name>
<comment type="subcellular location">
    <subcellularLocation>
        <location evidence="1">Membrane</location>
        <topology evidence="1">Multi-pass membrane protein</topology>
    </subcellularLocation>
</comment>
<keyword evidence="5 8" id="KW-0812">Transmembrane</keyword>
<evidence type="ECO:0000256" key="1">
    <source>
        <dbReference type="ARBA" id="ARBA00004141"/>
    </source>
</evidence>
<dbReference type="AlphaFoldDB" id="R9P0W9"/>
<dbReference type="Pfam" id="PF06432">
    <property type="entry name" value="GPI2"/>
    <property type="match status" value="1"/>
</dbReference>
<dbReference type="eggNOG" id="KOG3059">
    <property type="taxonomic scope" value="Eukaryota"/>
</dbReference>
<feature type="transmembrane region" description="Helical" evidence="8">
    <location>
        <begin position="130"/>
        <end position="147"/>
    </location>
</feature>
<evidence type="ECO:0000256" key="3">
    <source>
        <dbReference type="ARBA" id="ARBA00008321"/>
    </source>
</evidence>
<organism evidence="9 10">
    <name type="scientific">Pseudozyma hubeiensis (strain SY62)</name>
    <name type="common">Yeast</name>
    <dbReference type="NCBI Taxonomy" id="1305764"/>
    <lineage>
        <taxon>Eukaryota</taxon>
        <taxon>Fungi</taxon>
        <taxon>Dikarya</taxon>
        <taxon>Basidiomycota</taxon>
        <taxon>Ustilaginomycotina</taxon>
        <taxon>Ustilaginomycetes</taxon>
        <taxon>Ustilaginales</taxon>
        <taxon>Ustilaginaceae</taxon>
        <taxon>Pseudozyma</taxon>
    </lineage>
</organism>
<feature type="transmembrane region" description="Helical" evidence="8">
    <location>
        <begin position="70"/>
        <end position="86"/>
    </location>
</feature>
<keyword evidence="10" id="KW-1185">Reference proteome</keyword>
<evidence type="ECO:0000256" key="4">
    <source>
        <dbReference type="ARBA" id="ARBA00022502"/>
    </source>
</evidence>
<dbReference type="EMBL" id="DF238786">
    <property type="protein sequence ID" value="GAC94878.1"/>
    <property type="molecule type" value="Genomic_DNA"/>
</dbReference>
<protein>
    <recommendedName>
        <fullName evidence="11">Phosphatidylinositol N-acetylglucosaminyltransferase</fullName>
    </recommendedName>
</protein>